<organism evidence="9 10">
    <name type="scientific">Syncephalastrum racemosum</name>
    <name type="common">Filamentous fungus</name>
    <dbReference type="NCBI Taxonomy" id="13706"/>
    <lineage>
        <taxon>Eukaryota</taxon>
        <taxon>Fungi</taxon>
        <taxon>Fungi incertae sedis</taxon>
        <taxon>Mucoromycota</taxon>
        <taxon>Mucoromycotina</taxon>
        <taxon>Mucoromycetes</taxon>
        <taxon>Mucorales</taxon>
        <taxon>Syncephalastraceae</taxon>
        <taxon>Syncephalastrum</taxon>
    </lineage>
</organism>
<evidence type="ECO:0000256" key="7">
    <source>
        <dbReference type="SAM" id="Phobius"/>
    </source>
</evidence>
<dbReference type="SUPFAM" id="SSF103473">
    <property type="entry name" value="MFS general substrate transporter"/>
    <property type="match status" value="1"/>
</dbReference>
<feature type="transmembrane region" description="Helical" evidence="7">
    <location>
        <begin position="441"/>
        <end position="461"/>
    </location>
</feature>
<evidence type="ECO:0000256" key="1">
    <source>
        <dbReference type="ARBA" id="ARBA00004141"/>
    </source>
</evidence>
<dbReference type="OMA" id="YCYMGIQ"/>
<dbReference type="PROSITE" id="PS50850">
    <property type="entry name" value="MFS"/>
    <property type="match status" value="1"/>
</dbReference>
<evidence type="ECO:0000256" key="2">
    <source>
        <dbReference type="ARBA" id="ARBA00022448"/>
    </source>
</evidence>
<dbReference type="AlphaFoldDB" id="A0A1X2HBL8"/>
<evidence type="ECO:0000256" key="6">
    <source>
        <dbReference type="ARBA" id="ARBA00037968"/>
    </source>
</evidence>
<dbReference type="PANTHER" id="PTHR43791:SF63">
    <property type="entry name" value="HIGH AFFINITY CYSTEINE TRANSPORTER"/>
    <property type="match status" value="1"/>
</dbReference>
<dbReference type="GO" id="GO:0016020">
    <property type="term" value="C:membrane"/>
    <property type="evidence" value="ECO:0007669"/>
    <property type="project" value="UniProtKB-SubCell"/>
</dbReference>
<keyword evidence="5 7" id="KW-0472">Membrane</keyword>
<feature type="transmembrane region" description="Helical" evidence="7">
    <location>
        <begin position="214"/>
        <end position="233"/>
    </location>
</feature>
<dbReference type="InterPro" id="IPR036259">
    <property type="entry name" value="MFS_trans_sf"/>
</dbReference>
<name>A0A1X2HBL8_SYNRA</name>
<evidence type="ECO:0000256" key="5">
    <source>
        <dbReference type="ARBA" id="ARBA00023136"/>
    </source>
</evidence>
<feature type="transmembrane region" description="Helical" evidence="7">
    <location>
        <begin position="245"/>
        <end position="265"/>
    </location>
</feature>
<feature type="transmembrane region" description="Helical" evidence="7">
    <location>
        <begin position="377"/>
        <end position="397"/>
    </location>
</feature>
<keyword evidence="10" id="KW-1185">Reference proteome</keyword>
<dbReference type="Gene3D" id="1.20.1250.20">
    <property type="entry name" value="MFS general substrate transporter like domains"/>
    <property type="match status" value="2"/>
</dbReference>
<protein>
    <submittedName>
        <fullName evidence="9">Major facilitator superfamily domain-containing protein</fullName>
    </submittedName>
</protein>
<evidence type="ECO:0000313" key="9">
    <source>
        <dbReference type="EMBL" id="ORY96184.1"/>
    </source>
</evidence>
<dbReference type="Pfam" id="PF07690">
    <property type="entry name" value="MFS_1"/>
    <property type="match status" value="1"/>
</dbReference>
<evidence type="ECO:0000259" key="8">
    <source>
        <dbReference type="PROSITE" id="PS50850"/>
    </source>
</evidence>
<dbReference type="InterPro" id="IPR020846">
    <property type="entry name" value="MFS_dom"/>
</dbReference>
<dbReference type="PANTHER" id="PTHR43791">
    <property type="entry name" value="PERMEASE-RELATED"/>
    <property type="match status" value="1"/>
</dbReference>
<dbReference type="GO" id="GO:0033229">
    <property type="term" value="F:cysteine transmembrane transporter activity"/>
    <property type="evidence" value="ECO:0007669"/>
    <property type="project" value="TreeGrafter"/>
</dbReference>
<gene>
    <name evidence="9" type="ORF">BCR43DRAFT_514615</name>
</gene>
<keyword evidence="2" id="KW-0813">Transport</keyword>
<feature type="transmembrane region" description="Helical" evidence="7">
    <location>
        <begin position="81"/>
        <end position="98"/>
    </location>
</feature>
<feature type="domain" description="Major facilitator superfamily (MFS) profile" evidence="8">
    <location>
        <begin position="85"/>
        <end position="500"/>
    </location>
</feature>
<sequence>MTSTHEKNMQEAAEVMRGIGMTTTSGRKNSESPEDKTVDMIEKVVSGGGDHDRIDPEVAKYASGEIIEIDEATNTRLKRMIYRRVLVIMTITYFFQALDKGTLSYSSIMNLQEDTGLVNNQYSWLTTCIYIAVLIVEYPFNWVIQRVPLAKFFAFNILSWSAVLACHSLCKNFVGLVVCRTLLGIFEASCQPILVFMSGMWFKREEQGLIVTTWYMMNGFQQIVGGLMAYGFSHITSGPLKSWQVLFLTYGVVSFAWGLVVLFFLPDSPMRAKCFSEHDKKLMIERVRSNRTGLQNKKFRKDQLIEAAKDPQIYFYGVTALLTTLPNSGLNTFCNIIINGMGFSVLNTQLLTMVIGAWVMFSMLSSSYIAKRWGQTVFVMQAYLVPSMIGTAILMSVENTSTARKAALLFAYYLVNSFWGTSTLVLSLLSRNVAGMTKKSVATAVFFIFWAAGNSIGPQVFRDQDAPRYFTGFAVHMVCYVVLFILLALLRVHFKRQNKKKEEFLATQEDAQDQQGAHAFDDLTDFQNPNFMYGL</sequence>
<evidence type="ECO:0000313" key="10">
    <source>
        <dbReference type="Proteomes" id="UP000242180"/>
    </source>
</evidence>
<dbReference type="OrthoDB" id="6730379at2759"/>
<dbReference type="EMBL" id="MCGN01000005">
    <property type="protein sequence ID" value="ORY96184.1"/>
    <property type="molecule type" value="Genomic_DNA"/>
</dbReference>
<feature type="transmembrane region" description="Helical" evidence="7">
    <location>
        <begin position="122"/>
        <end position="140"/>
    </location>
</feature>
<comment type="caution">
    <text evidence="9">The sequence shown here is derived from an EMBL/GenBank/DDBJ whole genome shotgun (WGS) entry which is preliminary data.</text>
</comment>
<evidence type="ECO:0000256" key="3">
    <source>
        <dbReference type="ARBA" id="ARBA00022692"/>
    </source>
</evidence>
<accession>A0A1X2HBL8</accession>
<dbReference type="Proteomes" id="UP000242180">
    <property type="component" value="Unassembled WGS sequence"/>
</dbReference>
<dbReference type="FunFam" id="1.20.1250.20:FF:000064">
    <property type="entry name" value="MFS allantoate transporter"/>
    <property type="match status" value="1"/>
</dbReference>
<keyword evidence="3 7" id="KW-0812">Transmembrane</keyword>
<feature type="transmembrane region" description="Helical" evidence="7">
    <location>
        <begin position="409"/>
        <end position="429"/>
    </location>
</feature>
<keyword evidence="4 7" id="KW-1133">Transmembrane helix</keyword>
<dbReference type="InterPro" id="IPR011701">
    <property type="entry name" value="MFS"/>
</dbReference>
<reference evidence="9 10" key="1">
    <citation type="submission" date="2016-07" db="EMBL/GenBank/DDBJ databases">
        <title>Pervasive Adenine N6-methylation of Active Genes in Fungi.</title>
        <authorList>
            <consortium name="DOE Joint Genome Institute"/>
            <person name="Mondo S.J."/>
            <person name="Dannebaum R.O."/>
            <person name="Kuo R.C."/>
            <person name="Labutti K."/>
            <person name="Haridas S."/>
            <person name="Kuo A."/>
            <person name="Salamov A."/>
            <person name="Ahrendt S.R."/>
            <person name="Lipzen A."/>
            <person name="Sullivan W."/>
            <person name="Andreopoulos W.B."/>
            <person name="Clum A."/>
            <person name="Lindquist E."/>
            <person name="Daum C."/>
            <person name="Ramamoorthy G.K."/>
            <person name="Gryganskyi A."/>
            <person name="Culley D."/>
            <person name="Magnuson J.K."/>
            <person name="James T.Y."/>
            <person name="O'Malley M.A."/>
            <person name="Stajich J.E."/>
            <person name="Spatafora J.W."/>
            <person name="Visel A."/>
            <person name="Grigoriev I.V."/>
        </authorList>
    </citation>
    <scope>NUCLEOTIDE SEQUENCE [LARGE SCALE GENOMIC DNA]</scope>
    <source>
        <strain evidence="9 10">NRRL 2496</strain>
    </source>
</reference>
<dbReference type="FunCoup" id="A0A1X2HBL8">
    <property type="interactions" value="63"/>
</dbReference>
<feature type="transmembrane region" description="Helical" evidence="7">
    <location>
        <begin position="313"/>
        <end position="338"/>
    </location>
</feature>
<dbReference type="InParanoid" id="A0A1X2HBL8"/>
<evidence type="ECO:0000256" key="4">
    <source>
        <dbReference type="ARBA" id="ARBA00022989"/>
    </source>
</evidence>
<proteinExistence type="inferred from homology"/>
<feature type="transmembrane region" description="Helical" evidence="7">
    <location>
        <begin position="350"/>
        <end position="370"/>
    </location>
</feature>
<dbReference type="STRING" id="13706.A0A1X2HBL8"/>
<feature type="transmembrane region" description="Helical" evidence="7">
    <location>
        <begin position="473"/>
        <end position="492"/>
    </location>
</feature>
<comment type="similarity">
    <text evidence="6">Belongs to the major facilitator superfamily. Allantoate permease family.</text>
</comment>
<comment type="subcellular location">
    <subcellularLocation>
        <location evidence="1">Membrane</location>
        <topology evidence="1">Multi-pass membrane protein</topology>
    </subcellularLocation>
</comment>